<dbReference type="InterPro" id="IPR004089">
    <property type="entry name" value="MCPsignal_dom"/>
</dbReference>
<evidence type="ECO:0000256" key="2">
    <source>
        <dbReference type="PROSITE-ProRule" id="PRU00284"/>
    </source>
</evidence>
<dbReference type="PANTHER" id="PTHR32089">
    <property type="entry name" value="METHYL-ACCEPTING CHEMOTAXIS PROTEIN MCPB"/>
    <property type="match status" value="1"/>
</dbReference>
<dbReference type="OrthoDB" id="9760371at2"/>
<sequence>MKLNMKVKVIVAVVIMMAMTLGIGAISQKSLTDVRRTTIAVKNGSGSRILYIQEINTQYVKTQTNLLTFFTAQDENVKVEAKAAQKDQFLKLSEVIQTYRDSATDEKDIRNADKLLELADSYSNYFESYLKGNVRVSSVTEAGEKVGMLLNEMITENATATNNQQTSLIHTADRASSSINTGNIIVIFVAILMAVYLVWIVVIPIERVKKQLDIIIKKLNRNKFDTNDRIFIKSKDEIGILVNNINLLIEKMGNILLLISEDSNRLITSVKVVSGKVADTNTSVNDSSVAMEELASSMQEIAVTTQELTSNSDEIYDQMVKFAENAKDGSAYASKLMKEAKTSKKQANRSKEETKDVIEEISSDLSKSIDNSRQVDKIDELTEEILNISAQTNLLALNASIEAARAGEAGKGFSVVADEIRELADTSKETANTIQEISKLVQKAVHRLSGDSSKMIHFIEETVMGDYDSFVAMAAHYYEGVHEIDKKFHDFAKMSDQLQDTMQTVDHSIHLIADTIEESSGTINSVAENATDMVSAMEGVTEGMQVSEDVSKALLGEVKKYINQ</sequence>
<dbReference type="GO" id="GO:0016020">
    <property type="term" value="C:membrane"/>
    <property type="evidence" value="ECO:0007669"/>
    <property type="project" value="InterPro"/>
</dbReference>
<keyword evidence="4" id="KW-0812">Transmembrane</keyword>
<evidence type="ECO:0000256" key="4">
    <source>
        <dbReference type="SAM" id="Phobius"/>
    </source>
</evidence>
<feature type="transmembrane region" description="Helical" evidence="4">
    <location>
        <begin position="184"/>
        <end position="205"/>
    </location>
</feature>
<evidence type="ECO:0000313" key="7">
    <source>
        <dbReference type="Proteomes" id="UP000199800"/>
    </source>
</evidence>
<keyword evidence="4" id="KW-1133">Transmembrane helix</keyword>
<feature type="domain" description="Methyl-accepting transducer" evidence="5">
    <location>
        <begin position="262"/>
        <end position="527"/>
    </location>
</feature>
<accession>A0A1H9YRC5</accession>
<dbReference type="PANTHER" id="PTHR32089:SF112">
    <property type="entry name" value="LYSOZYME-LIKE PROTEIN-RELATED"/>
    <property type="match status" value="1"/>
</dbReference>
<evidence type="ECO:0000256" key="3">
    <source>
        <dbReference type="SAM" id="Coils"/>
    </source>
</evidence>
<dbReference type="Proteomes" id="UP000199800">
    <property type="component" value="Unassembled WGS sequence"/>
</dbReference>
<dbReference type="AlphaFoldDB" id="A0A1H9YRC5"/>
<dbReference type="STRING" id="29364.SAMN04487772_102164"/>
<dbReference type="SMART" id="SM00283">
    <property type="entry name" value="MA"/>
    <property type="match status" value="1"/>
</dbReference>
<dbReference type="Pfam" id="PF00015">
    <property type="entry name" value="MCPsignal"/>
    <property type="match status" value="1"/>
</dbReference>
<evidence type="ECO:0000256" key="1">
    <source>
        <dbReference type="ARBA" id="ARBA00023224"/>
    </source>
</evidence>
<gene>
    <name evidence="6" type="ORF">SAMN04487772_102164</name>
</gene>
<dbReference type="EMBL" id="FOHN01000002">
    <property type="protein sequence ID" value="SES71640.1"/>
    <property type="molecule type" value="Genomic_DNA"/>
</dbReference>
<keyword evidence="7" id="KW-1185">Reference proteome</keyword>
<dbReference type="RefSeq" id="WP_092475687.1">
    <property type="nucleotide sequence ID" value="NZ_FOHN01000002.1"/>
</dbReference>
<evidence type="ECO:0000259" key="5">
    <source>
        <dbReference type="PROSITE" id="PS50111"/>
    </source>
</evidence>
<feature type="coiled-coil region" evidence="3">
    <location>
        <begin position="333"/>
        <end position="364"/>
    </location>
</feature>
<keyword evidence="4" id="KW-0472">Membrane</keyword>
<proteinExistence type="predicted"/>
<name>A0A1H9YRC5_9FIRM</name>
<protein>
    <submittedName>
        <fullName evidence="6">Methyl-accepting chemotaxis protein</fullName>
    </submittedName>
</protein>
<dbReference type="SUPFAM" id="SSF58104">
    <property type="entry name" value="Methyl-accepting chemotaxis protein (MCP) signaling domain"/>
    <property type="match status" value="1"/>
</dbReference>
<dbReference type="PROSITE" id="PS50111">
    <property type="entry name" value="CHEMOTAXIS_TRANSDUC_2"/>
    <property type="match status" value="1"/>
</dbReference>
<reference evidence="6 7" key="1">
    <citation type="submission" date="2016-10" db="EMBL/GenBank/DDBJ databases">
        <authorList>
            <person name="de Groot N.N."/>
        </authorList>
    </citation>
    <scope>NUCLEOTIDE SEQUENCE [LARGE SCALE GENOMIC DNA]</scope>
    <source>
        <strain evidence="6 7">DSM 1801</strain>
    </source>
</reference>
<dbReference type="GO" id="GO:0007165">
    <property type="term" value="P:signal transduction"/>
    <property type="evidence" value="ECO:0007669"/>
    <property type="project" value="UniProtKB-KW"/>
</dbReference>
<evidence type="ECO:0000313" key="6">
    <source>
        <dbReference type="EMBL" id="SES71640.1"/>
    </source>
</evidence>
<keyword evidence="3" id="KW-0175">Coiled coil</keyword>
<dbReference type="Gene3D" id="1.10.287.950">
    <property type="entry name" value="Methyl-accepting chemotaxis protein"/>
    <property type="match status" value="1"/>
</dbReference>
<organism evidence="6 7">
    <name type="scientific">[Clostridium] polysaccharolyticum</name>
    <dbReference type="NCBI Taxonomy" id="29364"/>
    <lineage>
        <taxon>Bacteria</taxon>
        <taxon>Bacillati</taxon>
        <taxon>Bacillota</taxon>
        <taxon>Clostridia</taxon>
        <taxon>Lachnospirales</taxon>
        <taxon>Lachnospiraceae</taxon>
    </lineage>
</organism>
<keyword evidence="1 2" id="KW-0807">Transducer</keyword>
<feature type="transmembrane region" description="Helical" evidence="4">
    <location>
        <begin position="7"/>
        <end position="26"/>
    </location>
</feature>